<comment type="similarity">
    <text evidence="4">Belongs to the FMO family.</text>
</comment>
<keyword evidence="1 4" id="KW-0285">Flavoprotein</keyword>
<dbReference type="Pfam" id="PF14214">
    <property type="entry name" value="Helitron_like_N"/>
    <property type="match status" value="1"/>
</dbReference>
<comment type="cofactor">
    <cofactor evidence="4">
        <name>FAD</name>
        <dbReference type="ChEBI" id="CHEBI:57692"/>
    </cofactor>
</comment>
<evidence type="ECO:0000259" key="5">
    <source>
        <dbReference type="Pfam" id="PF14214"/>
    </source>
</evidence>
<gene>
    <name evidence="6" type="ORF">AVEN_133258_1</name>
</gene>
<dbReference type="EC" id="1.-.-.-" evidence="4"/>
<keyword evidence="2 4" id="KW-0274">FAD</keyword>
<dbReference type="AlphaFoldDB" id="A0A4Y2DJN3"/>
<name>A0A4Y2DJN3_ARAVE</name>
<sequence length="239" mass="28082">MQQNYRDVMAMVRKFVKSDLFLMFTCNPYWSEILNCMEEVQRPEDRPDIIIRVFNMKLKELLKDICKHGIFGTVLAYIYVIEFQKRGLPPAHILLTLDSESKIRTKDDIDNFVSAELPDPCTDLRLFQIVTKCMVYISTRSGAHVFNRAGHRGLPFDTLLLRPYMYQLLDILPYQVFNWLSETVYLDLKFDQKMYTVKPKYYVFSKDLVLNDKFGSKLLSCTVVQKPNIPQFTENGVIF</sequence>
<feature type="domain" description="Helitron helicase-like" evidence="5">
    <location>
        <begin position="1"/>
        <end position="95"/>
    </location>
</feature>
<evidence type="ECO:0000256" key="4">
    <source>
        <dbReference type="RuleBase" id="RU361177"/>
    </source>
</evidence>
<comment type="caution">
    <text evidence="6">The sequence shown here is derived from an EMBL/GenBank/DDBJ whole genome shotgun (WGS) entry which is preliminary data.</text>
</comment>
<dbReference type="InterPro" id="IPR025476">
    <property type="entry name" value="Helitron_helicase-like"/>
</dbReference>
<protein>
    <recommendedName>
        <fullName evidence="4">Flavin-containing monooxygenase</fullName>
        <ecNumber evidence="4">1.-.-.-</ecNumber>
    </recommendedName>
</protein>
<keyword evidence="3 4" id="KW-0560">Oxidoreductase</keyword>
<keyword evidence="4" id="KW-0503">Monooxygenase</keyword>
<proteinExistence type="inferred from homology"/>
<evidence type="ECO:0000313" key="7">
    <source>
        <dbReference type="Proteomes" id="UP000499080"/>
    </source>
</evidence>
<dbReference type="GO" id="GO:0050660">
    <property type="term" value="F:flavin adenine dinucleotide binding"/>
    <property type="evidence" value="ECO:0007669"/>
    <property type="project" value="InterPro"/>
</dbReference>
<dbReference type="OrthoDB" id="7789720at2759"/>
<evidence type="ECO:0000256" key="1">
    <source>
        <dbReference type="ARBA" id="ARBA00022630"/>
    </source>
</evidence>
<organism evidence="6 7">
    <name type="scientific">Araneus ventricosus</name>
    <name type="common">Orbweaver spider</name>
    <name type="synonym">Epeira ventricosa</name>
    <dbReference type="NCBI Taxonomy" id="182803"/>
    <lineage>
        <taxon>Eukaryota</taxon>
        <taxon>Metazoa</taxon>
        <taxon>Ecdysozoa</taxon>
        <taxon>Arthropoda</taxon>
        <taxon>Chelicerata</taxon>
        <taxon>Arachnida</taxon>
        <taxon>Araneae</taxon>
        <taxon>Araneomorphae</taxon>
        <taxon>Entelegynae</taxon>
        <taxon>Araneoidea</taxon>
        <taxon>Araneidae</taxon>
        <taxon>Araneus</taxon>
    </lineage>
</organism>
<evidence type="ECO:0000256" key="3">
    <source>
        <dbReference type="ARBA" id="ARBA00023002"/>
    </source>
</evidence>
<dbReference type="Pfam" id="PF00743">
    <property type="entry name" value="FMO-like"/>
    <property type="match status" value="1"/>
</dbReference>
<dbReference type="Proteomes" id="UP000499080">
    <property type="component" value="Unassembled WGS sequence"/>
</dbReference>
<evidence type="ECO:0000313" key="6">
    <source>
        <dbReference type="EMBL" id="GBM16972.1"/>
    </source>
</evidence>
<accession>A0A4Y2DJN3</accession>
<evidence type="ECO:0000256" key="2">
    <source>
        <dbReference type="ARBA" id="ARBA00022827"/>
    </source>
</evidence>
<dbReference type="GO" id="GO:0050661">
    <property type="term" value="F:NADP binding"/>
    <property type="evidence" value="ECO:0007669"/>
    <property type="project" value="InterPro"/>
</dbReference>
<dbReference type="InterPro" id="IPR020946">
    <property type="entry name" value="Flavin_mOase-like"/>
</dbReference>
<dbReference type="EMBL" id="BGPR01000382">
    <property type="protein sequence ID" value="GBM16972.1"/>
    <property type="molecule type" value="Genomic_DNA"/>
</dbReference>
<reference evidence="6 7" key="1">
    <citation type="journal article" date="2019" name="Sci. Rep.">
        <title>Orb-weaving spider Araneus ventricosus genome elucidates the spidroin gene catalogue.</title>
        <authorList>
            <person name="Kono N."/>
            <person name="Nakamura H."/>
            <person name="Ohtoshi R."/>
            <person name="Moran D.A.P."/>
            <person name="Shinohara A."/>
            <person name="Yoshida Y."/>
            <person name="Fujiwara M."/>
            <person name="Mori M."/>
            <person name="Tomita M."/>
            <person name="Arakawa K."/>
        </authorList>
    </citation>
    <scope>NUCLEOTIDE SEQUENCE [LARGE SCALE GENOMIC DNA]</scope>
</reference>
<dbReference type="GO" id="GO:0004499">
    <property type="term" value="F:N,N-dimethylaniline monooxygenase activity"/>
    <property type="evidence" value="ECO:0007669"/>
    <property type="project" value="InterPro"/>
</dbReference>
<keyword evidence="7" id="KW-1185">Reference proteome</keyword>